<evidence type="ECO:0000313" key="3">
    <source>
        <dbReference type="Proteomes" id="UP000236370"/>
    </source>
</evidence>
<comment type="caution">
    <text evidence="2">The sequence shown here is derived from an EMBL/GenBank/DDBJ whole genome shotgun (WGS) entry which is preliminary data.</text>
</comment>
<evidence type="ECO:0000256" key="1">
    <source>
        <dbReference type="SAM" id="MobiDB-lite"/>
    </source>
</evidence>
<protein>
    <submittedName>
        <fullName evidence="2">CLINT1 isoform 10</fullName>
    </submittedName>
</protein>
<feature type="compositionally biased region" description="Low complexity" evidence="1">
    <location>
        <begin position="120"/>
        <end position="132"/>
    </location>
</feature>
<dbReference type="Proteomes" id="UP000236370">
    <property type="component" value="Unassembled WGS sequence"/>
</dbReference>
<proteinExistence type="predicted"/>
<evidence type="ECO:0000313" key="2">
    <source>
        <dbReference type="EMBL" id="PNI72219.1"/>
    </source>
</evidence>
<reference evidence="2 3" key="1">
    <citation type="submission" date="2017-12" db="EMBL/GenBank/DDBJ databases">
        <title>High-resolution comparative analysis of great ape genomes.</title>
        <authorList>
            <person name="Pollen A."/>
            <person name="Hastie A."/>
            <person name="Hormozdiari F."/>
            <person name="Dougherty M."/>
            <person name="Liu R."/>
            <person name="Chaisson M."/>
            <person name="Hoppe E."/>
            <person name="Hill C."/>
            <person name="Pang A."/>
            <person name="Hillier L."/>
            <person name="Baker C."/>
            <person name="Armstrong J."/>
            <person name="Shendure J."/>
            <person name="Paten B."/>
            <person name="Wilson R."/>
            <person name="Chao H."/>
            <person name="Schneider V."/>
            <person name="Ventura M."/>
            <person name="Kronenberg Z."/>
            <person name="Murali S."/>
            <person name="Gordon D."/>
            <person name="Cantsilieris S."/>
            <person name="Munson K."/>
            <person name="Nelson B."/>
            <person name="Raja A."/>
            <person name="Underwood J."/>
            <person name="Diekhans M."/>
            <person name="Fiddes I."/>
            <person name="Haussler D."/>
            <person name="Eichler E."/>
        </authorList>
    </citation>
    <scope>NUCLEOTIDE SEQUENCE [LARGE SCALE GENOMIC DNA]</scope>
    <source>
        <strain evidence="2">Yerkes chimp pedigree #C0471</strain>
    </source>
</reference>
<feature type="region of interest" description="Disordered" evidence="1">
    <location>
        <begin position="1"/>
        <end position="132"/>
    </location>
</feature>
<feature type="non-terminal residue" evidence="2">
    <location>
        <position position="132"/>
    </location>
</feature>
<feature type="compositionally biased region" description="Polar residues" evidence="1">
    <location>
        <begin position="48"/>
        <end position="60"/>
    </location>
</feature>
<dbReference type="EMBL" id="NBAG03000228">
    <property type="protein sequence ID" value="PNI72219.1"/>
    <property type="molecule type" value="Genomic_DNA"/>
</dbReference>
<dbReference type="AlphaFoldDB" id="A0A2J8NKC7"/>
<feature type="compositionally biased region" description="Low complexity" evidence="1">
    <location>
        <begin position="24"/>
        <end position="39"/>
    </location>
</feature>
<sequence>IDLGAAAHYTGDKASPDQNASTHTPQSSVKTSVPSSKSSGDLVDLFDGTSQSTVTATSGNGDFGDWSAFNQAPSGPVASSGEFFGSASQPAVELVSGSQSALGPPPAASNSSDLFDLMGSSQATMTSSQSMN</sequence>
<organism evidence="2 3">
    <name type="scientific">Pan troglodytes</name>
    <name type="common">Chimpanzee</name>
    <dbReference type="NCBI Taxonomy" id="9598"/>
    <lineage>
        <taxon>Eukaryota</taxon>
        <taxon>Metazoa</taxon>
        <taxon>Chordata</taxon>
        <taxon>Craniata</taxon>
        <taxon>Vertebrata</taxon>
        <taxon>Euteleostomi</taxon>
        <taxon>Mammalia</taxon>
        <taxon>Eutheria</taxon>
        <taxon>Euarchontoglires</taxon>
        <taxon>Primates</taxon>
        <taxon>Haplorrhini</taxon>
        <taxon>Catarrhini</taxon>
        <taxon>Hominidae</taxon>
        <taxon>Pan</taxon>
    </lineage>
</organism>
<feature type="non-terminal residue" evidence="2">
    <location>
        <position position="1"/>
    </location>
</feature>
<accession>A0A2J8NKC7</accession>
<gene>
    <name evidence="2" type="ORF">CK820_G0010202</name>
</gene>
<name>A0A2J8NKC7_PANTR</name>